<name>A0A1Y2C142_9FUNG</name>
<dbReference type="AlphaFoldDB" id="A0A1Y2C142"/>
<feature type="transmembrane region" description="Helical" evidence="1">
    <location>
        <begin position="83"/>
        <end position="100"/>
    </location>
</feature>
<reference evidence="2 3" key="1">
    <citation type="submission" date="2016-07" db="EMBL/GenBank/DDBJ databases">
        <title>Pervasive Adenine N6-methylation of Active Genes in Fungi.</title>
        <authorList>
            <consortium name="DOE Joint Genome Institute"/>
            <person name="Mondo S.J."/>
            <person name="Dannebaum R.O."/>
            <person name="Kuo R.C."/>
            <person name="Labutti K."/>
            <person name="Haridas S."/>
            <person name="Kuo A."/>
            <person name="Salamov A."/>
            <person name="Ahrendt S.R."/>
            <person name="Lipzen A."/>
            <person name="Sullivan W."/>
            <person name="Andreopoulos W.B."/>
            <person name="Clum A."/>
            <person name="Lindquist E."/>
            <person name="Daum C."/>
            <person name="Ramamoorthy G.K."/>
            <person name="Gryganskyi A."/>
            <person name="Culley D."/>
            <person name="Magnuson J.K."/>
            <person name="James T.Y."/>
            <person name="O'Malley M.A."/>
            <person name="Stajich J.E."/>
            <person name="Spatafora J.W."/>
            <person name="Visel A."/>
            <person name="Grigoriev I.V."/>
        </authorList>
    </citation>
    <scope>NUCLEOTIDE SEQUENCE [LARGE SCALE GENOMIC DNA]</scope>
    <source>
        <strain evidence="2 3">JEL800</strain>
    </source>
</reference>
<evidence type="ECO:0000313" key="2">
    <source>
        <dbReference type="EMBL" id="ORY40763.1"/>
    </source>
</evidence>
<evidence type="ECO:0000313" key="3">
    <source>
        <dbReference type="Proteomes" id="UP000193642"/>
    </source>
</evidence>
<keyword evidence="1" id="KW-1133">Transmembrane helix</keyword>
<keyword evidence="1" id="KW-0812">Transmembrane</keyword>
<evidence type="ECO:0000256" key="1">
    <source>
        <dbReference type="SAM" id="Phobius"/>
    </source>
</evidence>
<keyword evidence="1" id="KW-0472">Membrane</keyword>
<proteinExistence type="predicted"/>
<feature type="transmembrane region" description="Helical" evidence="1">
    <location>
        <begin position="38"/>
        <end position="63"/>
    </location>
</feature>
<gene>
    <name evidence="2" type="ORF">BCR33DRAFT_358135</name>
</gene>
<accession>A0A1Y2C142</accession>
<keyword evidence="3" id="KW-1185">Reference proteome</keyword>
<sequence length="111" mass="11917">MGLSDSTADIIVTVLTVVSILALLSLPSHKTLLRGRKHIHCGLSAVTLAILSQIFTCAAYWQIAKENTVADYETNATFDKNKLTIILGAIGVVTLWIAQLQGKATCLFCAN</sequence>
<comment type="caution">
    <text evidence="2">The sequence shown here is derived from an EMBL/GenBank/DDBJ whole genome shotgun (WGS) entry which is preliminary data.</text>
</comment>
<dbReference type="OrthoDB" id="10563070at2759"/>
<protein>
    <submittedName>
        <fullName evidence="2">Uncharacterized protein</fullName>
    </submittedName>
</protein>
<dbReference type="EMBL" id="MCGO01000034">
    <property type="protein sequence ID" value="ORY40763.1"/>
    <property type="molecule type" value="Genomic_DNA"/>
</dbReference>
<organism evidence="2 3">
    <name type="scientific">Rhizoclosmatium globosum</name>
    <dbReference type="NCBI Taxonomy" id="329046"/>
    <lineage>
        <taxon>Eukaryota</taxon>
        <taxon>Fungi</taxon>
        <taxon>Fungi incertae sedis</taxon>
        <taxon>Chytridiomycota</taxon>
        <taxon>Chytridiomycota incertae sedis</taxon>
        <taxon>Chytridiomycetes</taxon>
        <taxon>Chytridiales</taxon>
        <taxon>Chytriomycetaceae</taxon>
        <taxon>Rhizoclosmatium</taxon>
    </lineage>
</organism>
<dbReference type="Proteomes" id="UP000193642">
    <property type="component" value="Unassembled WGS sequence"/>
</dbReference>
<feature type="transmembrane region" description="Helical" evidence="1">
    <location>
        <begin position="6"/>
        <end position="26"/>
    </location>
</feature>